<keyword evidence="2" id="KW-0813">Transport</keyword>
<dbReference type="AlphaFoldDB" id="A4RWH7"/>
<accession>A4RWH7</accession>
<dbReference type="RefSeq" id="XP_001417333.1">
    <property type="nucleotide sequence ID" value="XM_001417296.1"/>
</dbReference>
<dbReference type="SUPFAM" id="SSF103441">
    <property type="entry name" value="PetM subunit of the cytochrome b6f complex"/>
    <property type="match status" value="1"/>
</dbReference>
<evidence type="ECO:0000256" key="7">
    <source>
        <dbReference type="SAM" id="Phobius"/>
    </source>
</evidence>
<keyword evidence="9" id="KW-1185">Reference proteome</keyword>
<proteinExistence type="inferred from homology"/>
<evidence type="ECO:0000256" key="3">
    <source>
        <dbReference type="ARBA" id="ARBA00022692"/>
    </source>
</evidence>
<dbReference type="EMBL" id="CP000584">
    <property type="protein sequence ID" value="ABO95626.1"/>
    <property type="molecule type" value="Genomic_DNA"/>
</dbReference>
<evidence type="ECO:0000256" key="5">
    <source>
        <dbReference type="ARBA" id="ARBA00022989"/>
    </source>
</evidence>
<dbReference type="GO" id="GO:0016020">
    <property type="term" value="C:membrane"/>
    <property type="evidence" value="ECO:0007669"/>
    <property type="project" value="UniProtKB-SubCell"/>
</dbReference>
<comment type="subcellular location">
    <subcellularLocation>
        <location evidence="1">Membrane</location>
        <topology evidence="1">Single-pass membrane protein</topology>
    </subcellularLocation>
</comment>
<dbReference type="GO" id="GO:0009512">
    <property type="term" value="C:cytochrome b6f complex"/>
    <property type="evidence" value="ECO:0007669"/>
    <property type="project" value="InterPro"/>
</dbReference>
<dbReference type="OMA" id="ITCFSIT"/>
<dbReference type="Pfam" id="PF08041">
    <property type="entry name" value="PetM"/>
    <property type="match status" value="1"/>
</dbReference>
<name>A4RWH7_OSTLU</name>
<gene>
    <name evidence="8" type="primary">PETM</name>
    <name evidence="8" type="ORF">OSTLU_37054</name>
</gene>
<evidence type="ECO:0000313" key="9">
    <source>
        <dbReference type="Proteomes" id="UP000001568"/>
    </source>
</evidence>
<organism evidence="8 9">
    <name type="scientific">Ostreococcus lucimarinus (strain CCE9901)</name>
    <dbReference type="NCBI Taxonomy" id="436017"/>
    <lineage>
        <taxon>Eukaryota</taxon>
        <taxon>Viridiplantae</taxon>
        <taxon>Chlorophyta</taxon>
        <taxon>Mamiellophyceae</taxon>
        <taxon>Mamiellales</taxon>
        <taxon>Bathycoccaceae</taxon>
        <taxon>Ostreococcus</taxon>
    </lineage>
</organism>
<dbReference type="STRING" id="436017.A4RWH7"/>
<dbReference type="HOGENOM" id="CLU_2834507_0_0_1"/>
<dbReference type="KEGG" id="olu:OSTLU_37054"/>
<dbReference type="GeneID" id="5001531"/>
<dbReference type="SMR" id="A4RWH7"/>
<feature type="non-terminal residue" evidence="8">
    <location>
        <position position="1"/>
    </location>
</feature>
<keyword evidence="6 7" id="KW-0472">Membrane</keyword>
<keyword evidence="5 7" id="KW-1133">Transmembrane helix</keyword>
<dbReference type="HAMAP" id="MF_00396">
    <property type="entry name" value="Cytb6_f_PetM"/>
    <property type="match status" value="1"/>
</dbReference>
<evidence type="ECO:0000256" key="1">
    <source>
        <dbReference type="ARBA" id="ARBA00004167"/>
    </source>
</evidence>
<dbReference type="Proteomes" id="UP000001568">
    <property type="component" value="Chromosome 4"/>
</dbReference>
<dbReference type="OrthoDB" id="1926597at2759"/>
<evidence type="ECO:0000256" key="6">
    <source>
        <dbReference type="ARBA" id="ARBA00023136"/>
    </source>
</evidence>
<keyword evidence="4" id="KW-0249">Electron transport</keyword>
<dbReference type="InterPro" id="IPR012595">
    <property type="entry name" value="PetM_cyt_b6/f_cplx_su7"/>
</dbReference>
<evidence type="ECO:0000256" key="4">
    <source>
        <dbReference type="ARBA" id="ARBA00022982"/>
    </source>
</evidence>
<feature type="transmembrane region" description="Helical" evidence="7">
    <location>
        <begin position="35"/>
        <end position="57"/>
    </location>
</feature>
<reference evidence="8 9" key="1">
    <citation type="journal article" date="2007" name="Proc. Natl. Acad. Sci. U.S.A.">
        <title>The tiny eukaryote Ostreococcus provides genomic insights into the paradox of plankton speciation.</title>
        <authorList>
            <person name="Palenik B."/>
            <person name="Grimwood J."/>
            <person name="Aerts A."/>
            <person name="Rouze P."/>
            <person name="Salamov A."/>
            <person name="Putnam N."/>
            <person name="Dupont C."/>
            <person name="Jorgensen R."/>
            <person name="Derelle E."/>
            <person name="Rombauts S."/>
            <person name="Zhou K."/>
            <person name="Otillar R."/>
            <person name="Merchant S.S."/>
            <person name="Podell S."/>
            <person name="Gaasterland T."/>
            <person name="Napoli C."/>
            <person name="Gendler K."/>
            <person name="Manuell A."/>
            <person name="Tai V."/>
            <person name="Vallon O."/>
            <person name="Piganeau G."/>
            <person name="Jancek S."/>
            <person name="Heijde M."/>
            <person name="Jabbari K."/>
            <person name="Bowler C."/>
            <person name="Lohr M."/>
            <person name="Robbens S."/>
            <person name="Werner G."/>
            <person name="Dubchak I."/>
            <person name="Pazour G.J."/>
            <person name="Ren Q."/>
            <person name="Paulsen I."/>
            <person name="Delwiche C."/>
            <person name="Schmutz J."/>
            <person name="Rokhsar D."/>
            <person name="Van de Peer Y."/>
            <person name="Moreau H."/>
            <person name="Grigoriev I.V."/>
        </authorList>
    </citation>
    <scope>NUCLEOTIDE SEQUENCE [LARGE SCALE GENOMIC DNA]</scope>
    <source>
        <strain evidence="8 9">CCE9901</strain>
    </source>
</reference>
<keyword evidence="3 7" id="KW-0812">Transmembrane</keyword>
<dbReference type="Gramene" id="ABO95626">
    <property type="protein sequence ID" value="ABO95626"/>
    <property type="gene ID" value="OSTLU_37054"/>
</dbReference>
<evidence type="ECO:0000256" key="2">
    <source>
        <dbReference type="ARBA" id="ARBA00022448"/>
    </source>
</evidence>
<sequence length="67" mass="6932">RSARVAPRKSVRGGAAVTKASMVEVAQIANQGAEIASIATTCFIITLIGLAFGFVLLRVEDSVVNGE</sequence>
<evidence type="ECO:0000313" key="8">
    <source>
        <dbReference type="EMBL" id="ABO95626.1"/>
    </source>
</evidence>
<protein>
    <submittedName>
        <fullName evidence="8">PetM subunit of cytochrome b6f complex</fullName>
    </submittedName>
</protein>